<comment type="similarity">
    <text evidence="1">Belongs to the class-II pyridine nucleotide-disulfide oxidoreductase family.</text>
</comment>
<dbReference type="Pfam" id="PF07992">
    <property type="entry name" value="Pyr_redox_2"/>
    <property type="match status" value="1"/>
</dbReference>
<accession>A0A6A5ZTP2</accession>
<dbReference type="AlphaFoldDB" id="A0A6A5ZTP2"/>
<evidence type="ECO:0000313" key="5">
    <source>
        <dbReference type="EMBL" id="KAF2122849.1"/>
    </source>
</evidence>
<reference evidence="5" key="1">
    <citation type="journal article" date="2020" name="Stud. Mycol.">
        <title>101 Dothideomycetes genomes: a test case for predicting lifestyles and emergence of pathogens.</title>
        <authorList>
            <person name="Haridas S."/>
            <person name="Albert R."/>
            <person name="Binder M."/>
            <person name="Bloem J."/>
            <person name="Labutti K."/>
            <person name="Salamov A."/>
            <person name="Andreopoulos B."/>
            <person name="Baker S."/>
            <person name="Barry K."/>
            <person name="Bills G."/>
            <person name="Bluhm B."/>
            <person name="Cannon C."/>
            <person name="Castanera R."/>
            <person name="Culley D."/>
            <person name="Daum C."/>
            <person name="Ezra D."/>
            <person name="Gonzalez J."/>
            <person name="Henrissat B."/>
            <person name="Kuo A."/>
            <person name="Liang C."/>
            <person name="Lipzen A."/>
            <person name="Lutzoni F."/>
            <person name="Magnuson J."/>
            <person name="Mondo S."/>
            <person name="Nolan M."/>
            <person name="Ohm R."/>
            <person name="Pangilinan J."/>
            <person name="Park H.-J."/>
            <person name="Ramirez L."/>
            <person name="Alfaro M."/>
            <person name="Sun H."/>
            <person name="Tritt A."/>
            <person name="Yoshinaga Y."/>
            <person name="Zwiers L.-H."/>
            <person name="Turgeon B."/>
            <person name="Goodwin S."/>
            <person name="Spatafora J."/>
            <person name="Crous P."/>
            <person name="Grigoriev I."/>
        </authorList>
    </citation>
    <scope>NUCLEOTIDE SEQUENCE</scope>
    <source>
        <strain evidence="5">CBS 627.86</strain>
    </source>
</reference>
<dbReference type="GO" id="GO:0097237">
    <property type="term" value="P:cellular response to toxic substance"/>
    <property type="evidence" value="ECO:0007669"/>
    <property type="project" value="UniProtKB-ARBA"/>
</dbReference>
<dbReference type="PRINTS" id="PR00469">
    <property type="entry name" value="PNDRDTASEII"/>
</dbReference>
<sequence>MNGHAKPTITDVLIVGGSHAGLSAALTLYRALHTSVIFDSHKPRSNYNTPIRLTPTWEHQDPETFKQAARKELRNAGFTEFVDAEVVHVEKTEDGLFRATDSSGAKHVGRKLLLATGSKDIFPLIPGYDGLYARGIFQCMFQFGYELKGSESAGLLAIDGLANVFHSTMLADDGNKFADKVTIYTDKNPSLASEISAALQTPDIVIDDRKIRALHKGDGGSEVIIEFEDGTMKLESFIVHRPDTELDMTLVDQLGLKVSDRGDIEVAPPFCQATVPGVYAAGDCASPAKIIPSAIAMGAYAGCGLARELPNRVTGRVP</sequence>
<dbReference type="InterPro" id="IPR036188">
    <property type="entry name" value="FAD/NAD-bd_sf"/>
</dbReference>
<feature type="domain" description="FAD/NAD(P)-binding" evidence="4">
    <location>
        <begin position="11"/>
        <end position="298"/>
    </location>
</feature>
<evidence type="ECO:0000256" key="2">
    <source>
        <dbReference type="ARBA" id="ARBA00022630"/>
    </source>
</evidence>
<keyword evidence="3" id="KW-0560">Oxidoreductase</keyword>
<protein>
    <recommendedName>
        <fullName evidence="4">FAD/NAD(P)-binding domain-containing protein</fullName>
    </recommendedName>
</protein>
<dbReference type="EMBL" id="ML977310">
    <property type="protein sequence ID" value="KAF2122849.1"/>
    <property type="molecule type" value="Genomic_DNA"/>
</dbReference>
<keyword evidence="2" id="KW-0285">Flavoprotein</keyword>
<evidence type="ECO:0000259" key="4">
    <source>
        <dbReference type="Pfam" id="PF07992"/>
    </source>
</evidence>
<evidence type="ECO:0000256" key="3">
    <source>
        <dbReference type="ARBA" id="ARBA00023002"/>
    </source>
</evidence>
<dbReference type="InterPro" id="IPR050097">
    <property type="entry name" value="Ferredoxin-NADP_redctase_2"/>
</dbReference>
<dbReference type="Proteomes" id="UP000799770">
    <property type="component" value="Unassembled WGS sequence"/>
</dbReference>
<name>A0A6A5ZTP2_9PLEO</name>
<evidence type="ECO:0000313" key="6">
    <source>
        <dbReference type="Proteomes" id="UP000799770"/>
    </source>
</evidence>
<gene>
    <name evidence="5" type="ORF">BDV96DRAFT_482261</name>
</gene>
<dbReference type="PRINTS" id="PR00368">
    <property type="entry name" value="FADPNR"/>
</dbReference>
<dbReference type="Gene3D" id="3.50.50.60">
    <property type="entry name" value="FAD/NAD(P)-binding domain"/>
    <property type="match status" value="2"/>
</dbReference>
<dbReference type="InterPro" id="IPR023753">
    <property type="entry name" value="FAD/NAD-binding_dom"/>
</dbReference>
<proteinExistence type="inferred from homology"/>
<dbReference type="SUPFAM" id="SSF51905">
    <property type="entry name" value="FAD/NAD(P)-binding domain"/>
    <property type="match status" value="1"/>
</dbReference>
<dbReference type="GO" id="GO:0016491">
    <property type="term" value="F:oxidoreductase activity"/>
    <property type="evidence" value="ECO:0007669"/>
    <property type="project" value="UniProtKB-KW"/>
</dbReference>
<evidence type="ECO:0000256" key="1">
    <source>
        <dbReference type="ARBA" id="ARBA00009333"/>
    </source>
</evidence>
<dbReference type="PANTHER" id="PTHR48105">
    <property type="entry name" value="THIOREDOXIN REDUCTASE 1-RELATED-RELATED"/>
    <property type="match status" value="1"/>
</dbReference>
<keyword evidence="6" id="KW-1185">Reference proteome</keyword>
<organism evidence="5 6">
    <name type="scientific">Lophiotrema nucula</name>
    <dbReference type="NCBI Taxonomy" id="690887"/>
    <lineage>
        <taxon>Eukaryota</taxon>
        <taxon>Fungi</taxon>
        <taxon>Dikarya</taxon>
        <taxon>Ascomycota</taxon>
        <taxon>Pezizomycotina</taxon>
        <taxon>Dothideomycetes</taxon>
        <taxon>Pleosporomycetidae</taxon>
        <taxon>Pleosporales</taxon>
        <taxon>Lophiotremataceae</taxon>
        <taxon>Lophiotrema</taxon>
    </lineage>
</organism>
<dbReference type="OrthoDB" id="10260355at2759"/>